<keyword evidence="4" id="KW-1185">Reference proteome</keyword>
<name>A0AAE1LF65_9NEOP</name>
<comment type="caution">
    <text evidence="3">The sequence shown here is derived from an EMBL/GenBank/DDBJ whole genome shotgun (WGS) entry which is preliminary data.</text>
</comment>
<organism evidence="3 4">
    <name type="scientific">Frankliniella fusca</name>
    <dbReference type="NCBI Taxonomy" id="407009"/>
    <lineage>
        <taxon>Eukaryota</taxon>
        <taxon>Metazoa</taxon>
        <taxon>Ecdysozoa</taxon>
        <taxon>Arthropoda</taxon>
        <taxon>Hexapoda</taxon>
        <taxon>Insecta</taxon>
        <taxon>Pterygota</taxon>
        <taxon>Neoptera</taxon>
        <taxon>Paraneoptera</taxon>
        <taxon>Thysanoptera</taxon>
        <taxon>Terebrantia</taxon>
        <taxon>Thripoidea</taxon>
        <taxon>Thripidae</taxon>
        <taxon>Frankliniella</taxon>
    </lineage>
</organism>
<reference evidence="3" key="1">
    <citation type="submission" date="2021-07" db="EMBL/GenBank/DDBJ databases">
        <authorList>
            <person name="Catto M.A."/>
            <person name="Jacobson A."/>
            <person name="Kennedy G."/>
            <person name="Labadie P."/>
            <person name="Hunt B.G."/>
            <person name="Srinivasan R."/>
        </authorList>
    </citation>
    <scope>NUCLEOTIDE SEQUENCE</scope>
    <source>
        <strain evidence="3">PL_HMW_Pooled</strain>
        <tissue evidence="3">Head</tissue>
    </source>
</reference>
<sequence>MLAALSLTWAAASPSGTSGGGGQGGGAAGAVPGALPGAVPGAVAAEDLLCQGRLEADTGLLAGHLPAGPGCSALTGGAASLQERWEGYYAPGVLENASDPSQFRRLLLGRFMAFHPVRTWMEVGPFTPADLEVVHDHWLGFPPTSPSVHYILAAAYTVIMTLGVFGNLLVLYMFCRSVSSVLAELLSDVKAKQT</sequence>
<keyword evidence="1" id="KW-0472">Membrane</keyword>
<dbReference type="SUPFAM" id="SSF81321">
    <property type="entry name" value="Family A G protein-coupled receptor-like"/>
    <property type="match status" value="1"/>
</dbReference>
<proteinExistence type="predicted"/>
<feature type="chain" id="PRO_5042136041" evidence="2">
    <location>
        <begin position="20"/>
        <end position="194"/>
    </location>
</feature>
<keyword evidence="1" id="KW-1133">Transmembrane helix</keyword>
<keyword evidence="1" id="KW-0812">Transmembrane</keyword>
<dbReference type="EMBL" id="JAHWGI010000472">
    <property type="protein sequence ID" value="KAK3915922.1"/>
    <property type="molecule type" value="Genomic_DNA"/>
</dbReference>
<protein>
    <submittedName>
        <fullName evidence="3">Uncharacterized protein</fullName>
    </submittedName>
</protein>
<dbReference type="AlphaFoldDB" id="A0AAE1LF65"/>
<reference evidence="3" key="2">
    <citation type="journal article" date="2023" name="BMC Genomics">
        <title>Pest status, molecular evolution, and epigenetic factors derived from the genome assembly of Frankliniella fusca, a thysanopteran phytovirus vector.</title>
        <authorList>
            <person name="Catto M.A."/>
            <person name="Labadie P.E."/>
            <person name="Jacobson A.L."/>
            <person name="Kennedy G.G."/>
            <person name="Srinivasan R."/>
            <person name="Hunt B.G."/>
        </authorList>
    </citation>
    <scope>NUCLEOTIDE SEQUENCE</scope>
    <source>
        <strain evidence="3">PL_HMW_Pooled</strain>
    </source>
</reference>
<dbReference type="Proteomes" id="UP001219518">
    <property type="component" value="Unassembled WGS sequence"/>
</dbReference>
<dbReference type="Gene3D" id="1.20.1070.10">
    <property type="entry name" value="Rhodopsin 7-helix transmembrane proteins"/>
    <property type="match status" value="1"/>
</dbReference>
<gene>
    <name evidence="3" type="ORF">KUF71_025219</name>
</gene>
<evidence type="ECO:0000256" key="1">
    <source>
        <dbReference type="SAM" id="Phobius"/>
    </source>
</evidence>
<accession>A0AAE1LF65</accession>
<evidence type="ECO:0000256" key="2">
    <source>
        <dbReference type="SAM" id="SignalP"/>
    </source>
</evidence>
<evidence type="ECO:0000313" key="4">
    <source>
        <dbReference type="Proteomes" id="UP001219518"/>
    </source>
</evidence>
<evidence type="ECO:0000313" key="3">
    <source>
        <dbReference type="EMBL" id="KAK3915922.1"/>
    </source>
</evidence>
<keyword evidence="2" id="KW-0732">Signal</keyword>
<feature type="non-terminal residue" evidence="3">
    <location>
        <position position="194"/>
    </location>
</feature>
<feature type="signal peptide" evidence="2">
    <location>
        <begin position="1"/>
        <end position="19"/>
    </location>
</feature>
<feature type="transmembrane region" description="Helical" evidence="1">
    <location>
        <begin position="148"/>
        <end position="174"/>
    </location>
</feature>